<dbReference type="EMBL" id="JALBUF010000002">
    <property type="protein sequence ID" value="MCI0182856.1"/>
    <property type="molecule type" value="Genomic_DNA"/>
</dbReference>
<feature type="transmembrane region" description="Helical" evidence="1">
    <location>
        <begin position="57"/>
        <end position="78"/>
    </location>
</feature>
<proteinExistence type="predicted"/>
<keyword evidence="3" id="KW-1185">Reference proteome</keyword>
<evidence type="ECO:0000313" key="3">
    <source>
        <dbReference type="Proteomes" id="UP001139263"/>
    </source>
</evidence>
<sequence length="81" mass="9228">MSTSTSELLYTLPQGRNQLKELHERPELVAQTLEEHQEAIEKISKLGLRPLSPMLKVTIWGLRLYVLFMVVVVIVSAIQNV</sequence>
<gene>
    <name evidence="2" type="ORF">MM817_01125</name>
</gene>
<reference evidence="2" key="1">
    <citation type="submission" date="2022-03" db="EMBL/GenBank/DDBJ databases">
        <title>Draft Genome Sequence of Firmicute Strain S0AB, a Heterotrophic Iron/Sulfur-Oxidizing Extreme Acidophile.</title>
        <authorList>
            <person name="Vergara E."/>
            <person name="Pakostova E."/>
            <person name="Johnson D.B."/>
            <person name="Holmes D.S."/>
        </authorList>
    </citation>
    <scope>NUCLEOTIDE SEQUENCE</scope>
    <source>
        <strain evidence="2">S0AB</strain>
    </source>
</reference>
<dbReference type="AlphaFoldDB" id="A0A9X1V7B1"/>
<name>A0A9X1V7B1_9BACL</name>
<protein>
    <submittedName>
        <fullName evidence="2">Uncharacterized protein</fullName>
    </submittedName>
</protein>
<evidence type="ECO:0000256" key="1">
    <source>
        <dbReference type="SAM" id="Phobius"/>
    </source>
</evidence>
<evidence type="ECO:0000313" key="2">
    <source>
        <dbReference type="EMBL" id="MCI0182856.1"/>
    </source>
</evidence>
<organism evidence="2 3">
    <name type="scientific">Sulfoacidibacillus ferrooxidans</name>
    <dbReference type="NCBI Taxonomy" id="2005001"/>
    <lineage>
        <taxon>Bacteria</taxon>
        <taxon>Bacillati</taxon>
        <taxon>Bacillota</taxon>
        <taxon>Bacilli</taxon>
        <taxon>Bacillales</taxon>
        <taxon>Alicyclobacillaceae</taxon>
        <taxon>Sulfoacidibacillus</taxon>
    </lineage>
</organism>
<dbReference type="Proteomes" id="UP001139263">
    <property type="component" value="Unassembled WGS sequence"/>
</dbReference>
<comment type="caution">
    <text evidence="2">The sequence shown here is derived from an EMBL/GenBank/DDBJ whole genome shotgun (WGS) entry which is preliminary data.</text>
</comment>
<keyword evidence="1" id="KW-0812">Transmembrane</keyword>
<keyword evidence="1" id="KW-0472">Membrane</keyword>
<keyword evidence="1" id="KW-1133">Transmembrane helix</keyword>
<accession>A0A9X1V7B1</accession>
<dbReference type="RefSeq" id="WP_241712459.1">
    <property type="nucleotide sequence ID" value="NZ_JALBUF010000002.1"/>
</dbReference>